<dbReference type="AlphaFoldDB" id="A0A9Q0TAA9"/>
<dbReference type="Proteomes" id="UP001151529">
    <property type="component" value="Chromosome 4"/>
</dbReference>
<dbReference type="EMBL" id="JAPFFL010000008">
    <property type="protein sequence ID" value="KAJ6707164.1"/>
    <property type="molecule type" value="Genomic_DNA"/>
</dbReference>
<evidence type="ECO:0000313" key="2">
    <source>
        <dbReference type="EMBL" id="KAJ6707164.1"/>
    </source>
</evidence>
<dbReference type="PANTHER" id="PTHR45848:SF6">
    <property type="entry name" value="OS02G0251700 PROTEIN"/>
    <property type="match status" value="1"/>
</dbReference>
<dbReference type="PANTHER" id="PTHR45848">
    <property type="entry name" value="DUAL SPECIFICITY PROTEIN PHOSPHATASE 12 FAMILY MEMBER"/>
    <property type="match status" value="1"/>
</dbReference>
<organism evidence="2 3">
    <name type="scientific">Salix viminalis</name>
    <name type="common">Common osier</name>
    <name type="synonym">Basket willow</name>
    <dbReference type="NCBI Taxonomy" id="40686"/>
    <lineage>
        <taxon>Eukaryota</taxon>
        <taxon>Viridiplantae</taxon>
        <taxon>Streptophyta</taxon>
        <taxon>Embryophyta</taxon>
        <taxon>Tracheophyta</taxon>
        <taxon>Spermatophyta</taxon>
        <taxon>Magnoliopsida</taxon>
        <taxon>eudicotyledons</taxon>
        <taxon>Gunneridae</taxon>
        <taxon>Pentapetalae</taxon>
        <taxon>rosids</taxon>
        <taxon>fabids</taxon>
        <taxon>Malpighiales</taxon>
        <taxon>Salicaceae</taxon>
        <taxon>Saliceae</taxon>
        <taxon>Salix</taxon>
    </lineage>
</organism>
<keyword evidence="3" id="KW-1185">Reference proteome</keyword>
<comment type="caution">
    <text evidence="2">The sequence shown here is derived from an EMBL/GenBank/DDBJ whole genome shotgun (WGS) entry which is preliminary data.</text>
</comment>
<dbReference type="GO" id="GO:0008138">
    <property type="term" value="F:protein tyrosine/serine/threonine phosphatase activity"/>
    <property type="evidence" value="ECO:0007669"/>
    <property type="project" value="TreeGrafter"/>
</dbReference>
<evidence type="ECO:0000313" key="3">
    <source>
        <dbReference type="Proteomes" id="UP001151529"/>
    </source>
</evidence>
<protein>
    <submittedName>
        <fullName evidence="2">DUAL SPECIFICITY PROTEIN PHOSPHATASE 12 FAMILY MEMBER</fullName>
    </submittedName>
</protein>
<reference evidence="2" key="1">
    <citation type="submission" date="2022-11" db="EMBL/GenBank/DDBJ databases">
        <authorList>
            <person name="Hyden B.L."/>
            <person name="Feng K."/>
            <person name="Yates T."/>
            <person name="Jawdy S."/>
            <person name="Smart L.B."/>
            <person name="Muchero W."/>
        </authorList>
    </citation>
    <scope>NUCLEOTIDE SEQUENCE</scope>
    <source>
        <tissue evidence="2">Shoot tip</tissue>
    </source>
</reference>
<sequence length="161" mass="18230">MILNPKPNNRVGFVRSCKSWVVKSIQLWRQRILSPMSGERENNALNGIRKVLTPAKNQEPPECSSIFVEPMKWMQTVQEGFVGEKLQCMGCKARLGSFNWAGMQCNCGTWINPAFLLHKNKLDECHVSGQDVERGLSKHCLKLCLAWGNTFALNGFYARSL</sequence>
<gene>
    <name evidence="2" type="ORF">OIU85_027510</name>
</gene>
<comment type="similarity">
    <text evidence="1">Belongs to the protein-tyrosine phosphatase family. Non-receptor class dual specificity subfamily.</text>
</comment>
<dbReference type="OrthoDB" id="2017893at2759"/>
<evidence type="ECO:0000256" key="1">
    <source>
        <dbReference type="ARBA" id="ARBA00008601"/>
    </source>
</evidence>
<name>A0A9Q0TAA9_SALVM</name>
<proteinExistence type="inferred from homology"/>
<accession>A0A9Q0TAA9</accession>
<reference evidence="2" key="2">
    <citation type="journal article" date="2023" name="Int. J. Mol. Sci.">
        <title>De Novo Assembly and Annotation of 11 Diverse Shrub Willow (Salix) Genomes Reveals Novel Gene Organization in Sex-Linked Regions.</title>
        <authorList>
            <person name="Hyden B."/>
            <person name="Feng K."/>
            <person name="Yates T.B."/>
            <person name="Jawdy S."/>
            <person name="Cereghino C."/>
            <person name="Smart L.B."/>
            <person name="Muchero W."/>
        </authorList>
    </citation>
    <scope>NUCLEOTIDE SEQUENCE [LARGE SCALE GENOMIC DNA]</scope>
    <source>
        <tissue evidence="2">Shoot tip</tissue>
    </source>
</reference>